<dbReference type="InterPro" id="IPR013656">
    <property type="entry name" value="PAS_4"/>
</dbReference>
<dbReference type="CDD" id="cd00075">
    <property type="entry name" value="HATPase"/>
    <property type="match status" value="1"/>
</dbReference>
<dbReference type="GO" id="GO:0016020">
    <property type="term" value="C:membrane"/>
    <property type="evidence" value="ECO:0007669"/>
    <property type="project" value="UniProtKB-SubCell"/>
</dbReference>
<dbReference type="PROSITE" id="PS50112">
    <property type="entry name" value="PAS"/>
    <property type="match status" value="1"/>
</dbReference>
<evidence type="ECO:0000256" key="5">
    <source>
        <dbReference type="ARBA" id="ARBA00022679"/>
    </source>
</evidence>
<dbReference type="Pfam" id="PF02518">
    <property type="entry name" value="HATPase_c"/>
    <property type="match status" value="1"/>
</dbReference>
<evidence type="ECO:0000256" key="4">
    <source>
        <dbReference type="ARBA" id="ARBA00022553"/>
    </source>
</evidence>
<dbReference type="AlphaFoldDB" id="A0A2U8FPL0"/>
<proteinExistence type="predicted"/>
<dbReference type="InterPro" id="IPR036890">
    <property type="entry name" value="HATPase_C_sf"/>
</dbReference>
<dbReference type="InterPro" id="IPR050351">
    <property type="entry name" value="BphY/WalK/GraS-like"/>
</dbReference>
<comment type="subcellular location">
    <subcellularLocation>
        <location evidence="2">Membrane</location>
        <topology evidence="2">Multi-pass membrane protein</topology>
    </subcellularLocation>
</comment>
<dbReference type="GO" id="GO:0030295">
    <property type="term" value="F:protein kinase activator activity"/>
    <property type="evidence" value="ECO:0007669"/>
    <property type="project" value="TreeGrafter"/>
</dbReference>
<dbReference type="GO" id="GO:0005524">
    <property type="term" value="F:ATP binding"/>
    <property type="evidence" value="ECO:0007669"/>
    <property type="project" value="UniProtKB-KW"/>
</dbReference>
<dbReference type="InterPro" id="IPR035965">
    <property type="entry name" value="PAS-like_dom_sf"/>
</dbReference>
<protein>
    <recommendedName>
        <fullName evidence="3">histidine kinase</fullName>
        <ecNumber evidence="3">2.7.13.3</ecNumber>
    </recommendedName>
</protein>
<dbReference type="InterPro" id="IPR004358">
    <property type="entry name" value="Sig_transdc_His_kin-like_C"/>
</dbReference>
<keyword evidence="17" id="KW-1185">Reference proteome</keyword>
<evidence type="ECO:0000256" key="8">
    <source>
        <dbReference type="ARBA" id="ARBA00022777"/>
    </source>
</evidence>
<name>A0A2U8FPL0_9BURK</name>
<dbReference type="PANTHER" id="PTHR42878:SF7">
    <property type="entry name" value="SENSOR HISTIDINE KINASE GLRK"/>
    <property type="match status" value="1"/>
</dbReference>
<evidence type="ECO:0000256" key="3">
    <source>
        <dbReference type="ARBA" id="ARBA00012438"/>
    </source>
</evidence>
<keyword evidence="8" id="KW-0418">Kinase</keyword>
<dbReference type="SMART" id="SM01080">
    <property type="entry name" value="CHASE2"/>
    <property type="match status" value="1"/>
</dbReference>
<evidence type="ECO:0000256" key="13">
    <source>
        <dbReference type="SAM" id="Phobius"/>
    </source>
</evidence>
<dbReference type="InterPro" id="IPR005467">
    <property type="entry name" value="His_kinase_dom"/>
</dbReference>
<evidence type="ECO:0000256" key="1">
    <source>
        <dbReference type="ARBA" id="ARBA00000085"/>
    </source>
</evidence>
<feature type="transmembrane region" description="Helical" evidence="13">
    <location>
        <begin position="319"/>
        <end position="336"/>
    </location>
</feature>
<dbReference type="KEGG" id="aon:DEH84_05285"/>
<evidence type="ECO:0000259" key="14">
    <source>
        <dbReference type="PROSITE" id="PS50109"/>
    </source>
</evidence>
<dbReference type="EC" id="2.7.13.3" evidence="3"/>
<feature type="domain" description="PAS" evidence="15">
    <location>
        <begin position="440"/>
        <end position="483"/>
    </location>
</feature>
<keyword evidence="10 13" id="KW-1133">Transmembrane helix</keyword>
<gene>
    <name evidence="16" type="ORF">DEH84_05285</name>
</gene>
<dbReference type="InterPro" id="IPR003661">
    <property type="entry name" value="HisK_dim/P_dom"/>
</dbReference>
<keyword evidence="11" id="KW-0902">Two-component regulatory system</keyword>
<dbReference type="InterPro" id="IPR000014">
    <property type="entry name" value="PAS"/>
</dbReference>
<evidence type="ECO:0000256" key="11">
    <source>
        <dbReference type="ARBA" id="ARBA00023012"/>
    </source>
</evidence>
<evidence type="ECO:0000256" key="10">
    <source>
        <dbReference type="ARBA" id="ARBA00022989"/>
    </source>
</evidence>
<evidence type="ECO:0000313" key="16">
    <source>
        <dbReference type="EMBL" id="AWI52900.1"/>
    </source>
</evidence>
<dbReference type="InterPro" id="IPR003594">
    <property type="entry name" value="HATPase_dom"/>
</dbReference>
<dbReference type="InterPro" id="IPR017181">
    <property type="entry name" value="Sig_transdc_His_kin_CHASE2"/>
</dbReference>
<sequence length="815" mass="88255">MTPAIDRAARTADPTWQREWRWLSVVLAVLAGWASWGHWTWRLDQTVHDAAQLTWTRGAPDDIVIVAIDDASLEAIGRWPWRRAIHAQALTLITEARPRSVLYNLLMTEPDSDPAQDQLMSEALARSARVVLPVGHAVNSLGQGHELLPLPAFRAHALLAHADVTLDVDGVLRHAWLHAGTRRVSYLHPALALMQVGSAGDQGASRLQRTGMPQTLLPAPTASAPEAAWLHTDRMAIRFLGPPGRIRHVSMAALLRGEVPARTFTGRDVLIGVTARGLADTFLTPVTSQSTGMPGVEVTGQLLANLRHGGALFTVPRPVQAAIAATLVLLLGWSFQTVTPRKALAHAVALSAGALTGSWLLMAFDIWWAPFSTVLVAMLAYPVWSWRRLEATAHALQDELDLIAQDPLAAKGQQPAPRAGDLLDQRTAALRHAGAQLREARQLLADTLTALPDAVLVADADGRVTQANRQAAVMGGHDESTAILGRPLTAVLAELTPVEAPSWDLLFQRVASQPGGGIADDERAQLASVTTEASDLQGRQYLVHLVPMRPPAGSDDEDVWPDETRRPGGVIVCATDVTELRHAEMQRQELMGFIAHDIRSPQASLLALVELQQMGHGPSPDEALQHIESLARGTLDLCEELLQVMRAENRPVTLQRTDLHSLADECIDEVSLRAQLKDVTLQRTWDGERRQPAVVDGYLVHRALVNLLGNAVKFSPAHSTVTVSIATQEGHHVIAVQDQGPGIPTSELGRLFRRYERVEQGRPSRLPPGIGLGLVFIDTVARRHGGRVVVDNQPGSGARFALWLPVASAAPHTAG</sequence>
<keyword evidence="7" id="KW-0547">Nucleotide-binding</keyword>
<accession>A0A2U8FPL0</accession>
<dbReference type="Proteomes" id="UP000244892">
    <property type="component" value="Chromosome"/>
</dbReference>
<dbReference type="Pfam" id="PF08448">
    <property type="entry name" value="PAS_4"/>
    <property type="match status" value="1"/>
</dbReference>
<keyword evidence="6 13" id="KW-0812">Transmembrane</keyword>
<evidence type="ECO:0000256" key="9">
    <source>
        <dbReference type="ARBA" id="ARBA00022840"/>
    </source>
</evidence>
<evidence type="ECO:0000313" key="17">
    <source>
        <dbReference type="Proteomes" id="UP000244892"/>
    </source>
</evidence>
<dbReference type="InterPro" id="IPR036097">
    <property type="entry name" value="HisK_dim/P_sf"/>
</dbReference>
<dbReference type="Pfam" id="PF05226">
    <property type="entry name" value="CHASE2"/>
    <property type="match status" value="1"/>
</dbReference>
<dbReference type="Gene3D" id="3.30.450.20">
    <property type="entry name" value="PAS domain"/>
    <property type="match status" value="1"/>
</dbReference>
<keyword evidence="5" id="KW-0808">Transferase</keyword>
<feature type="transmembrane region" description="Helical" evidence="13">
    <location>
        <begin position="343"/>
        <end position="361"/>
    </location>
</feature>
<evidence type="ECO:0000256" key="2">
    <source>
        <dbReference type="ARBA" id="ARBA00004141"/>
    </source>
</evidence>
<dbReference type="PRINTS" id="PR00344">
    <property type="entry name" value="BCTRLSENSOR"/>
</dbReference>
<keyword evidence="12 13" id="KW-0472">Membrane</keyword>
<evidence type="ECO:0000256" key="7">
    <source>
        <dbReference type="ARBA" id="ARBA00022741"/>
    </source>
</evidence>
<dbReference type="SUPFAM" id="SSF55874">
    <property type="entry name" value="ATPase domain of HSP90 chaperone/DNA topoisomerase II/histidine kinase"/>
    <property type="match status" value="1"/>
</dbReference>
<dbReference type="GO" id="GO:0000155">
    <property type="term" value="F:phosphorelay sensor kinase activity"/>
    <property type="evidence" value="ECO:0007669"/>
    <property type="project" value="InterPro"/>
</dbReference>
<dbReference type="OrthoDB" id="9806704at2"/>
<keyword evidence="4" id="KW-0597">Phosphoprotein</keyword>
<evidence type="ECO:0000256" key="6">
    <source>
        <dbReference type="ARBA" id="ARBA00022692"/>
    </source>
</evidence>
<dbReference type="SMART" id="SM00388">
    <property type="entry name" value="HisKA"/>
    <property type="match status" value="1"/>
</dbReference>
<feature type="domain" description="Histidine kinase" evidence="14">
    <location>
        <begin position="593"/>
        <end position="808"/>
    </location>
</feature>
<dbReference type="SUPFAM" id="SSF47384">
    <property type="entry name" value="Homodimeric domain of signal transducing histidine kinase"/>
    <property type="match status" value="1"/>
</dbReference>
<organism evidence="16 17">
    <name type="scientific">Aquabacterium olei</name>
    <dbReference type="NCBI Taxonomy" id="1296669"/>
    <lineage>
        <taxon>Bacteria</taxon>
        <taxon>Pseudomonadati</taxon>
        <taxon>Pseudomonadota</taxon>
        <taxon>Betaproteobacteria</taxon>
        <taxon>Burkholderiales</taxon>
        <taxon>Aquabacterium</taxon>
    </lineage>
</organism>
<dbReference type="GO" id="GO:0007234">
    <property type="term" value="P:osmosensory signaling via phosphorelay pathway"/>
    <property type="evidence" value="ECO:0007669"/>
    <property type="project" value="TreeGrafter"/>
</dbReference>
<dbReference type="PROSITE" id="PS50109">
    <property type="entry name" value="HIS_KIN"/>
    <property type="match status" value="1"/>
</dbReference>
<dbReference type="EMBL" id="CP029210">
    <property type="protein sequence ID" value="AWI52900.1"/>
    <property type="molecule type" value="Genomic_DNA"/>
</dbReference>
<dbReference type="GO" id="GO:0000156">
    <property type="term" value="F:phosphorelay response regulator activity"/>
    <property type="evidence" value="ECO:0007669"/>
    <property type="project" value="TreeGrafter"/>
</dbReference>
<dbReference type="RefSeq" id="WP_109035421.1">
    <property type="nucleotide sequence ID" value="NZ_CP029210.1"/>
</dbReference>
<evidence type="ECO:0000256" key="12">
    <source>
        <dbReference type="ARBA" id="ARBA00023136"/>
    </source>
</evidence>
<dbReference type="InterPro" id="IPR007890">
    <property type="entry name" value="CHASE2"/>
</dbReference>
<comment type="catalytic activity">
    <reaction evidence="1">
        <text>ATP + protein L-histidine = ADP + protein N-phospho-L-histidine.</text>
        <dbReference type="EC" id="2.7.13.3"/>
    </reaction>
</comment>
<dbReference type="SUPFAM" id="SSF55785">
    <property type="entry name" value="PYP-like sensor domain (PAS domain)"/>
    <property type="match status" value="1"/>
</dbReference>
<dbReference type="PANTHER" id="PTHR42878">
    <property type="entry name" value="TWO-COMPONENT HISTIDINE KINASE"/>
    <property type="match status" value="1"/>
</dbReference>
<evidence type="ECO:0000259" key="15">
    <source>
        <dbReference type="PROSITE" id="PS50112"/>
    </source>
</evidence>
<dbReference type="PIRSF" id="PIRSF037347">
    <property type="entry name" value="STHK_CHASE2_PAS_prd"/>
    <property type="match status" value="1"/>
</dbReference>
<keyword evidence="9" id="KW-0067">ATP-binding</keyword>
<reference evidence="16 17" key="1">
    <citation type="submission" date="2018-05" db="EMBL/GenBank/DDBJ databases">
        <title>complete genome sequence of Aquabacterium olei NBRC 110486.</title>
        <authorList>
            <person name="Tang B."/>
            <person name="Chang J."/>
            <person name="Zhang L."/>
            <person name="Yang H."/>
        </authorList>
    </citation>
    <scope>NUCLEOTIDE SEQUENCE [LARGE SCALE GENOMIC DNA]</scope>
    <source>
        <strain evidence="16 17">NBRC 110486</strain>
    </source>
</reference>
<dbReference type="SMART" id="SM00387">
    <property type="entry name" value="HATPase_c"/>
    <property type="match status" value="1"/>
</dbReference>
<dbReference type="Gene3D" id="3.30.565.10">
    <property type="entry name" value="Histidine kinase-like ATPase, C-terminal domain"/>
    <property type="match status" value="1"/>
</dbReference>
<dbReference type="Gene3D" id="1.10.287.130">
    <property type="match status" value="1"/>
</dbReference>
<dbReference type="CDD" id="cd00082">
    <property type="entry name" value="HisKA"/>
    <property type="match status" value="1"/>
</dbReference>